<dbReference type="SUPFAM" id="SSF53067">
    <property type="entry name" value="Actin-like ATPase domain"/>
    <property type="match status" value="1"/>
</dbReference>
<reference evidence="1" key="1">
    <citation type="submission" date="2021-03" db="EMBL/GenBank/DDBJ databases">
        <authorList>
            <person name="Bekaert M."/>
        </authorList>
    </citation>
    <scope>NUCLEOTIDE SEQUENCE</scope>
</reference>
<dbReference type="AlphaFoldDB" id="A0A8S3RGV4"/>
<dbReference type="PANTHER" id="PTHR14187">
    <property type="entry name" value="ALPHA KINASE/ELONGATION FACTOR 2 KINASE"/>
    <property type="match status" value="1"/>
</dbReference>
<comment type="caution">
    <text evidence="1">The sequence shown here is derived from an EMBL/GenBank/DDBJ whole genome shotgun (WGS) entry which is preliminary data.</text>
</comment>
<dbReference type="InterPro" id="IPR043129">
    <property type="entry name" value="ATPase_NBD"/>
</dbReference>
<accession>A0A8S3RGV4</accession>
<evidence type="ECO:0000313" key="2">
    <source>
        <dbReference type="Proteomes" id="UP000683360"/>
    </source>
</evidence>
<organism evidence="1 2">
    <name type="scientific">Mytilus edulis</name>
    <name type="common">Blue mussel</name>
    <dbReference type="NCBI Taxonomy" id="6550"/>
    <lineage>
        <taxon>Eukaryota</taxon>
        <taxon>Metazoa</taxon>
        <taxon>Spiralia</taxon>
        <taxon>Lophotrochozoa</taxon>
        <taxon>Mollusca</taxon>
        <taxon>Bivalvia</taxon>
        <taxon>Autobranchia</taxon>
        <taxon>Pteriomorphia</taxon>
        <taxon>Mytilida</taxon>
        <taxon>Mytiloidea</taxon>
        <taxon>Mytilidae</taxon>
        <taxon>Mytilinae</taxon>
        <taxon>Mytilus</taxon>
    </lineage>
</organism>
<dbReference type="PANTHER" id="PTHR14187:SF5">
    <property type="entry name" value="HEAT SHOCK 70 KDA PROTEIN 12A"/>
    <property type="match status" value="1"/>
</dbReference>
<dbReference type="EMBL" id="CAJPWZ010001036">
    <property type="protein sequence ID" value="CAG2206002.1"/>
    <property type="molecule type" value="Genomic_DNA"/>
</dbReference>
<dbReference type="Gene3D" id="3.90.640.10">
    <property type="entry name" value="Actin, Chain A, domain 4"/>
    <property type="match status" value="1"/>
</dbReference>
<sequence>MQKGDKYVVFDQGGGTTDITVHEVTGPNSVKEIHQACGGHWGGDVINAVKENHPVEYYELMHNFEHAKTNFKEDTKKVTVRLPLVWLTKYEEITEDTLKEVIPQTNFNKKIKIVSDKLRIDHSLFRTFFDYSIVNVTDELERLFRKEELSDVQTLLAVGGFSESSVLIDAIKEKLGPEIDVIVPRDPGLAVLKGAVLYGFEPEIITSRVSRYTYGVAMQRNYIDGVDDVSKRPSHGKLIDDIFDIHVTKGQVVQIGHFEPEHTYYPVVDEHKCVHFEFFATEVTDPKYTTESECKMIGVLSVDLAKKLSKDGEFH</sequence>
<evidence type="ECO:0000313" key="1">
    <source>
        <dbReference type="EMBL" id="CAG2206002.1"/>
    </source>
</evidence>
<proteinExistence type="predicted"/>
<dbReference type="Gene3D" id="3.30.420.40">
    <property type="match status" value="1"/>
</dbReference>
<keyword evidence="2" id="KW-1185">Reference proteome</keyword>
<dbReference type="Proteomes" id="UP000683360">
    <property type="component" value="Unassembled WGS sequence"/>
</dbReference>
<name>A0A8S3RGV4_MYTED</name>
<protein>
    <submittedName>
        <fullName evidence="1">Uncharacterized protein</fullName>
    </submittedName>
</protein>
<dbReference type="OrthoDB" id="2963168at2759"/>
<gene>
    <name evidence="1" type="ORF">MEDL_20370</name>
</gene>